<dbReference type="Pfam" id="PF04389">
    <property type="entry name" value="Peptidase_M28"/>
    <property type="match status" value="1"/>
</dbReference>
<protein>
    <submittedName>
        <fullName evidence="5">M28 family peptidase</fullName>
    </submittedName>
</protein>
<dbReference type="InterPro" id="IPR007484">
    <property type="entry name" value="Peptidase_M28"/>
</dbReference>
<evidence type="ECO:0000313" key="6">
    <source>
        <dbReference type="Proteomes" id="UP000653472"/>
    </source>
</evidence>
<comment type="similarity">
    <text evidence="1">Belongs to the peptidase M28 family. M28B subfamily.</text>
</comment>
<evidence type="ECO:0000259" key="4">
    <source>
        <dbReference type="Pfam" id="PF04389"/>
    </source>
</evidence>
<evidence type="ECO:0000313" key="5">
    <source>
        <dbReference type="EMBL" id="NKF23741.1"/>
    </source>
</evidence>
<dbReference type="SUPFAM" id="SSF52025">
    <property type="entry name" value="PA domain"/>
    <property type="match status" value="1"/>
</dbReference>
<dbReference type="FunFam" id="3.40.630.10:FF:000101">
    <property type="entry name" value="N-acetylated alpha-linked acidic dipeptidase like 1"/>
    <property type="match status" value="1"/>
</dbReference>
<dbReference type="InterPro" id="IPR003137">
    <property type="entry name" value="PA_domain"/>
</dbReference>
<dbReference type="EMBL" id="JAAVXB010000009">
    <property type="protein sequence ID" value="NKF23741.1"/>
    <property type="molecule type" value="Genomic_DNA"/>
</dbReference>
<dbReference type="PANTHER" id="PTHR10404:SF46">
    <property type="entry name" value="VACUOLAR PROTEIN SORTING-ASSOCIATED PROTEIN 70"/>
    <property type="match status" value="1"/>
</dbReference>
<dbReference type="InterPro" id="IPR046450">
    <property type="entry name" value="PA_dom_sf"/>
</dbReference>
<dbReference type="SUPFAM" id="SSF53187">
    <property type="entry name" value="Zn-dependent exopeptidases"/>
    <property type="match status" value="1"/>
</dbReference>
<sequence length="731" mass="78157">MPLFALAQAGATETSLDDHFDAQLSTADQLKWLKSMSSEPNHVGSPHDKANAEWMLAQFRKWGWDAKIETFHVLFPTPIEEAVEMGSFKATLTEPPIPGDSTSRFTQPELPGYLAYQGDGDVTAPLVYVNYGTEADYRQLALMGVSVKGKIVIARYGQVWRGVKPLLAAQHGAIGCLIYSDPADDGYAVGAPYPKGPSRPPRGIQRGSVMDMMLYPGDPLTPGIGATTDAKRLTRETAGSLVKIPALPISYADAQVLLSELTGPVAPKNWRGALPITYRAGPGSGPVHLKVKSDWSLKPVYDVIAKIKGSTWPDQWVVRGNHHDGWVAGASDPLSGMVPMMDEARALGSLLKTGWRPKRTIVYTSWDGEEPMLLGSTEWAEQHAAELRKNAVIYLNTDGISRGFLHVGGSQDLGRFVTGLADGIADPETDVSVGKRARYRVLTQALEPGASAGEKMTAKMLGGVDGTLPVAPIGSGSDFSPFIDHLGVATLNVGFGGEAEGGGVYHSAYDTYEHVVRFSNPGMVYGKVVAQFVGHAVIRAADSQLPLQSPAGFATAAAHYVKQVESLASNQRDDAAEQKTLMADHAFETAANLSESHGDPVPLETVPAIDFSPLDNAVTKLDASAQKYQAALDAKGASLSAAKRAQLFAMMKDIAQTLCSDQGLHGRPWFKNLIYAPGRYIGYGVTTLPDVTEAITEQRWSDVPSSIAMAAGALTRYADRLDQATALLTAG</sequence>
<dbReference type="Pfam" id="PF02225">
    <property type="entry name" value="PA"/>
    <property type="match status" value="1"/>
</dbReference>
<reference evidence="5" key="1">
    <citation type="submission" date="2020-03" db="EMBL/GenBank/DDBJ databases">
        <title>Solimonas marina sp. nov., isolated from deep seawater of the Pacific Ocean.</title>
        <authorList>
            <person name="Liu X."/>
            <person name="Lai Q."/>
            <person name="Sun F."/>
            <person name="Gai Y."/>
            <person name="Li G."/>
            <person name="Shao Z."/>
        </authorList>
    </citation>
    <scope>NUCLEOTIDE SEQUENCE</scope>
    <source>
        <strain evidence="5">C16B3</strain>
    </source>
</reference>
<feature type="domain" description="PA" evidence="2">
    <location>
        <begin position="122"/>
        <end position="201"/>
    </location>
</feature>
<evidence type="ECO:0000256" key="1">
    <source>
        <dbReference type="ARBA" id="ARBA00005634"/>
    </source>
</evidence>
<dbReference type="InterPro" id="IPR039373">
    <property type="entry name" value="Peptidase_M28B"/>
</dbReference>
<comment type="caution">
    <text evidence="5">The sequence shown here is derived from an EMBL/GenBank/DDBJ whole genome shotgun (WGS) entry which is preliminary data.</text>
</comment>
<keyword evidence="6" id="KW-1185">Reference proteome</keyword>
<dbReference type="InterPro" id="IPR007365">
    <property type="entry name" value="TFR-like_dimer_dom"/>
</dbReference>
<dbReference type="Gene3D" id="1.20.930.40">
    <property type="entry name" value="Transferrin receptor-like, dimerisation domain"/>
    <property type="match status" value="1"/>
</dbReference>
<proteinExistence type="inferred from homology"/>
<name>A0A969WAE3_9GAMM</name>
<feature type="domain" description="Transferrin receptor-like dimerisation" evidence="3">
    <location>
        <begin position="609"/>
        <end position="721"/>
    </location>
</feature>
<evidence type="ECO:0000259" key="2">
    <source>
        <dbReference type="Pfam" id="PF02225"/>
    </source>
</evidence>
<feature type="domain" description="Peptidase M28" evidence="4">
    <location>
        <begin position="303"/>
        <end position="402"/>
    </location>
</feature>
<dbReference type="Pfam" id="PF04253">
    <property type="entry name" value="TFR_dimer"/>
    <property type="match status" value="1"/>
</dbReference>
<dbReference type="InterPro" id="IPR036757">
    <property type="entry name" value="TFR-like_dimer_dom_sf"/>
</dbReference>
<gene>
    <name evidence="5" type="ORF">G7Y82_15595</name>
</gene>
<dbReference type="Proteomes" id="UP000653472">
    <property type="component" value="Unassembled WGS sequence"/>
</dbReference>
<dbReference type="Gene3D" id="3.40.630.10">
    <property type="entry name" value="Zn peptidases"/>
    <property type="match status" value="1"/>
</dbReference>
<dbReference type="Gene3D" id="3.50.30.30">
    <property type="match status" value="1"/>
</dbReference>
<dbReference type="PANTHER" id="PTHR10404">
    <property type="entry name" value="N-ACETYLATED-ALPHA-LINKED ACIDIC DIPEPTIDASE"/>
    <property type="match status" value="1"/>
</dbReference>
<dbReference type="SUPFAM" id="SSF47672">
    <property type="entry name" value="Transferrin receptor-like dimerisation domain"/>
    <property type="match status" value="1"/>
</dbReference>
<dbReference type="CDD" id="cd02121">
    <property type="entry name" value="PA_GCPII_like"/>
    <property type="match status" value="1"/>
</dbReference>
<dbReference type="AlphaFoldDB" id="A0A969WAE3"/>
<accession>A0A969WAE3</accession>
<evidence type="ECO:0000259" key="3">
    <source>
        <dbReference type="Pfam" id="PF04253"/>
    </source>
</evidence>
<organism evidence="5 6">
    <name type="scientific">Solimonas marina</name>
    <dbReference type="NCBI Taxonomy" id="2714601"/>
    <lineage>
        <taxon>Bacteria</taxon>
        <taxon>Pseudomonadati</taxon>
        <taxon>Pseudomonadota</taxon>
        <taxon>Gammaproteobacteria</taxon>
        <taxon>Nevskiales</taxon>
        <taxon>Nevskiaceae</taxon>
        <taxon>Solimonas</taxon>
    </lineage>
</organism>